<keyword evidence="2" id="KW-1185">Reference proteome</keyword>
<organism evidence="1 2">
    <name type="scientific">Ruegeria meonggei</name>
    <dbReference type="NCBI Taxonomy" id="1446476"/>
    <lineage>
        <taxon>Bacteria</taxon>
        <taxon>Pseudomonadati</taxon>
        <taxon>Pseudomonadota</taxon>
        <taxon>Alphaproteobacteria</taxon>
        <taxon>Rhodobacterales</taxon>
        <taxon>Roseobacteraceae</taxon>
        <taxon>Ruegeria</taxon>
    </lineage>
</organism>
<evidence type="ECO:0000313" key="2">
    <source>
        <dbReference type="Proteomes" id="UP000193778"/>
    </source>
</evidence>
<dbReference type="Proteomes" id="UP000193778">
    <property type="component" value="Unassembled WGS sequence"/>
</dbReference>
<sequence length="118" mass="12898">MSIRNRLAALESQQVTKSVAKSGATSELMKQLHAVAERIRGTPLCDLTSGASPVTIAALILDGRVDDEVAQRCVELSKQTKHCMRSREAQLMRKAINDHVCAARQLEHLVFGSENGRS</sequence>
<protein>
    <submittedName>
        <fullName evidence="1">Uncharacterized protein</fullName>
    </submittedName>
</protein>
<name>A0A1X6Z242_9RHOB</name>
<proteinExistence type="predicted"/>
<gene>
    <name evidence="1" type="ORF">RUM8411_01645</name>
</gene>
<dbReference type="EMBL" id="FWFP01000004">
    <property type="protein sequence ID" value="SLN37732.1"/>
    <property type="molecule type" value="Genomic_DNA"/>
</dbReference>
<evidence type="ECO:0000313" key="1">
    <source>
        <dbReference type="EMBL" id="SLN37732.1"/>
    </source>
</evidence>
<dbReference type="AlphaFoldDB" id="A0A1X6Z242"/>
<reference evidence="2" key="1">
    <citation type="submission" date="2017-03" db="EMBL/GenBank/DDBJ databases">
        <authorList>
            <person name="Rodrigo-Torres L."/>
            <person name="Arahal R.D."/>
            <person name="Lucena T."/>
        </authorList>
    </citation>
    <scope>NUCLEOTIDE SEQUENCE [LARGE SCALE GENOMIC DNA]</scope>
    <source>
        <strain evidence="2">CECT 8411</strain>
    </source>
</reference>
<accession>A0A1X6Z242</accession>